<reference evidence="1 2" key="2">
    <citation type="journal article" date="2022" name="Mol. Ecol. Resour.">
        <title>The genomes of chicory, endive, great burdock and yacon provide insights into Asteraceae paleo-polyploidization history and plant inulin production.</title>
        <authorList>
            <person name="Fan W."/>
            <person name="Wang S."/>
            <person name="Wang H."/>
            <person name="Wang A."/>
            <person name="Jiang F."/>
            <person name="Liu H."/>
            <person name="Zhao H."/>
            <person name="Xu D."/>
            <person name="Zhang Y."/>
        </authorList>
    </citation>
    <scope>NUCLEOTIDE SEQUENCE [LARGE SCALE GENOMIC DNA]</scope>
    <source>
        <strain evidence="2">cv. Niubang</strain>
    </source>
</reference>
<dbReference type="Proteomes" id="UP001055879">
    <property type="component" value="Linkage Group LG11"/>
</dbReference>
<evidence type="ECO:0000313" key="1">
    <source>
        <dbReference type="EMBL" id="KAI3692217.1"/>
    </source>
</evidence>
<sequence length="218" mass="23712">MDHLISNSNLPIIDNKSRENLEAVISPVASPNNVPGSVDRVIHHANSVDSKDQRKINLTNSIRSGSTPLLARSLKKNVPRRRLRKIKSQFGDKVAESILEFGSVKIISDRHNELVPNKFRSEFLKPEKMTIDQMDFNLTSPSIQSKIGDTSTIIGSGSEANFKSGGNLKSVDPIAGGSQSVDRNISLNQGINVSTNTDGFSLNSGSESGRIHLSTNHI</sequence>
<keyword evidence="2" id="KW-1185">Reference proteome</keyword>
<name>A0ACB8Z3T9_ARCLA</name>
<comment type="caution">
    <text evidence="1">The sequence shown here is derived from an EMBL/GenBank/DDBJ whole genome shotgun (WGS) entry which is preliminary data.</text>
</comment>
<evidence type="ECO:0000313" key="2">
    <source>
        <dbReference type="Proteomes" id="UP001055879"/>
    </source>
</evidence>
<accession>A0ACB8Z3T9</accession>
<reference evidence="2" key="1">
    <citation type="journal article" date="2022" name="Mol. Ecol. Resour.">
        <title>The genomes of chicory, endive, great burdock and yacon provide insights into Asteraceae palaeo-polyploidization history and plant inulin production.</title>
        <authorList>
            <person name="Fan W."/>
            <person name="Wang S."/>
            <person name="Wang H."/>
            <person name="Wang A."/>
            <person name="Jiang F."/>
            <person name="Liu H."/>
            <person name="Zhao H."/>
            <person name="Xu D."/>
            <person name="Zhang Y."/>
        </authorList>
    </citation>
    <scope>NUCLEOTIDE SEQUENCE [LARGE SCALE GENOMIC DNA]</scope>
    <source>
        <strain evidence="2">cv. Niubang</strain>
    </source>
</reference>
<protein>
    <submittedName>
        <fullName evidence="1">Uncharacterized protein</fullName>
    </submittedName>
</protein>
<proteinExistence type="predicted"/>
<gene>
    <name evidence="1" type="ORF">L6452_32028</name>
</gene>
<dbReference type="EMBL" id="CM042057">
    <property type="protein sequence ID" value="KAI3692217.1"/>
    <property type="molecule type" value="Genomic_DNA"/>
</dbReference>
<organism evidence="1 2">
    <name type="scientific">Arctium lappa</name>
    <name type="common">Greater burdock</name>
    <name type="synonym">Lappa major</name>
    <dbReference type="NCBI Taxonomy" id="4217"/>
    <lineage>
        <taxon>Eukaryota</taxon>
        <taxon>Viridiplantae</taxon>
        <taxon>Streptophyta</taxon>
        <taxon>Embryophyta</taxon>
        <taxon>Tracheophyta</taxon>
        <taxon>Spermatophyta</taxon>
        <taxon>Magnoliopsida</taxon>
        <taxon>eudicotyledons</taxon>
        <taxon>Gunneridae</taxon>
        <taxon>Pentapetalae</taxon>
        <taxon>asterids</taxon>
        <taxon>campanulids</taxon>
        <taxon>Asterales</taxon>
        <taxon>Asteraceae</taxon>
        <taxon>Carduoideae</taxon>
        <taxon>Cardueae</taxon>
        <taxon>Arctiinae</taxon>
        <taxon>Arctium</taxon>
    </lineage>
</organism>